<keyword evidence="10 14" id="KW-0067">ATP-binding</keyword>
<dbReference type="AlphaFoldDB" id="A0A3P7ELF9"/>
<dbReference type="PROSITE" id="PS51256">
    <property type="entry name" value="GS"/>
    <property type="match status" value="1"/>
</dbReference>
<organism evidence="19 20">
    <name type="scientific">Wuchereria bancrofti</name>
    <dbReference type="NCBI Taxonomy" id="6293"/>
    <lineage>
        <taxon>Eukaryota</taxon>
        <taxon>Metazoa</taxon>
        <taxon>Ecdysozoa</taxon>
        <taxon>Nematoda</taxon>
        <taxon>Chromadorea</taxon>
        <taxon>Rhabditida</taxon>
        <taxon>Spirurina</taxon>
        <taxon>Spiruromorpha</taxon>
        <taxon>Filarioidea</taxon>
        <taxon>Onchocercidae</taxon>
        <taxon>Wuchereria</taxon>
    </lineage>
</organism>
<gene>
    <name evidence="19" type="ORF">WBA_LOCUS12266</name>
</gene>
<dbReference type="InterPro" id="IPR000719">
    <property type="entry name" value="Prot_kinase_dom"/>
</dbReference>
<comment type="subcellular location">
    <subcellularLocation>
        <location evidence="1">Membrane</location>
        <topology evidence="1">Single-pass type I membrane protein</topology>
    </subcellularLocation>
</comment>
<dbReference type="GO" id="GO:0005524">
    <property type="term" value="F:ATP binding"/>
    <property type="evidence" value="ECO:0007669"/>
    <property type="project" value="UniProtKB-UniRule"/>
</dbReference>
<dbReference type="FunCoup" id="A0A3P7ELF9">
    <property type="interactions" value="1539"/>
</dbReference>
<evidence type="ECO:0000256" key="6">
    <source>
        <dbReference type="ARBA" id="ARBA00022692"/>
    </source>
</evidence>
<evidence type="ECO:0000256" key="5">
    <source>
        <dbReference type="ARBA" id="ARBA00022679"/>
    </source>
</evidence>
<evidence type="ECO:0000256" key="1">
    <source>
        <dbReference type="ARBA" id="ARBA00004479"/>
    </source>
</evidence>
<protein>
    <recommendedName>
        <fullName evidence="3">receptor protein serine/threonine kinase</fullName>
        <ecNumber evidence="3">2.7.11.30</ecNumber>
    </recommendedName>
</protein>
<keyword evidence="20" id="KW-1185">Reference proteome</keyword>
<keyword evidence="4" id="KW-0723">Serine/threonine-protein kinase</keyword>
<dbReference type="PROSITE" id="PS50011">
    <property type="entry name" value="PROTEIN_KINASE_DOM"/>
    <property type="match status" value="1"/>
</dbReference>
<feature type="region of interest" description="Disordered" evidence="15">
    <location>
        <begin position="660"/>
        <end position="682"/>
    </location>
</feature>
<dbReference type="Pfam" id="PF01064">
    <property type="entry name" value="Activin_recp"/>
    <property type="match status" value="1"/>
</dbReference>
<evidence type="ECO:0000256" key="11">
    <source>
        <dbReference type="ARBA" id="ARBA00022989"/>
    </source>
</evidence>
<accession>A0A3P7ELF9</accession>
<dbReference type="InParanoid" id="A0A3P7ELF9"/>
<dbReference type="EMBL" id="UYWW01012695">
    <property type="protein sequence ID" value="VDM22013.1"/>
    <property type="molecule type" value="Genomic_DNA"/>
</dbReference>
<reference evidence="19 20" key="1">
    <citation type="submission" date="2018-11" db="EMBL/GenBank/DDBJ databases">
        <authorList>
            <consortium name="Pathogen Informatics"/>
        </authorList>
    </citation>
    <scope>NUCLEOTIDE SEQUENCE [LARGE SCALE GENOMIC DNA]</scope>
</reference>
<evidence type="ECO:0000256" key="13">
    <source>
        <dbReference type="ARBA" id="ARBA00023170"/>
    </source>
</evidence>
<dbReference type="InterPro" id="IPR011009">
    <property type="entry name" value="Kinase-like_dom_sf"/>
</dbReference>
<keyword evidence="5" id="KW-0808">Transferase</keyword>
<evidence type="ECO:0000259" key="18">
    <source>
        <dbReference type="PROSITE" id="PS51256"/>
    </source>
</evidence>
<evidence type="ECO:0000256" key="9">
    <source>
        <dbReference type="ARBA" id="ARBA00022777"/>
    </source>
</evidence>
<evidence type="ECO:0000259" key="17">
    <source>
        <dbReference type="PROSITE" id="PS50011"/>
    </source>
</evidence>
<evidence type="ECO:0000256" key="8">
    <source>
        <dbReference type="ARBA" id="ARBA00022741"/>
    </source>
</evidence>
<evidence type="ECO:0000256" key="7">
    <source>
        <dbReference type="ARBA" id="ARBA00022729"/>
    </source>
</evidence>
<feature type="domain" description="GS" evidence="18">
    <location>
        <begin position="273"/>
        <end position="303"/>
    </location>
</feature>
<dbReference type="Gene3D" id="3.30.200.20">
    <property type="entry name" value="Phosphorylase Kinase, domain 1"/>
    <property type="match status" value="1"/>
</dbReference>
<dbReference type="CDD" id="cd14056">
    <property type="entry name" value="STKc_TGFbR_I"/>
    <property type="match status" value="1"/>
</dbReference>
<evidence type="ECO:0000313" key="19">
    <source>
        <dbReference type="EMBL" id="VDM22013.1"/>
    </source>
</evidence>
<keyword evidence="11 16" id="KW-1133">Transmembrane helix</keyword>
<dbReference type="Gene3D" id="2.10.60.10">
    <property type="entry name" value="CD59"/>
    <property type="match status" value="1"/>
</dbReference>
<feature type="transmembrane region" description="Helical" evidence="16">
    <location>
        <begin position="6"/>
        <end position="28"/>
    </location>
</feature>
<feature type="transmembrane region" description="Helical" evidence="16">
    <location>
        <begin position="212"/>
        <end position="233"/>
    </location>
</feature>
<evidence type="ECO:0000256" key="15">
    <source>
        <dbReference type="SAM" id="MobiDB-lite"/>
    </source>
</evidence>
<dbReference type="GO" id="GO:0004675">
    <property type="term" value="F:transmembrane receptor protein serine/threonine kinase activity"/>
    <property type="evidence" value="ECO:0007669"/>
    <property type="project" value="UniProtKB-EC"/>
</dbReference>
<evidence type="ECO:0000256" key="14">
    <source>
        <dbReference type="PROSITE-ProRule" id="PRU10141"/>
    </source>
</evidence>
<dbReference type="SUPFAM" id="SSF56112">
    <property type="entry name" value="Protein kinase-like (PK-like)"/>
    <property type="match status" value="1"/>
</dbReference>
<keyword evidence="7" id="KW-0732">Signal</keyword>
<evidence type="ECO:0000256" key="2">
    <source>
        <dbReference type="ARBA" id="ARBA00009605"/>
    </source>
</evidence>
<feature type="domain" description="Protein kinase" evidence="17">
    <location>
        <begin position="304"/>
        <end position="662"/>
    </location>
</feature>
<evidence type="ECO:0000256" key="10">
    <source>
        <dbReference type="ARBA" id="ARBA00022840"/>
    </source>
</evidence>
<dbReference type="GO" id="GO:0005886">
    <property type="term" value="C:plasma membrane"/>
    <property type="evidence" value="ECO:0007669"/>
    <property type="project" value="TreeGrafter"/>
</dbReference>
<keyword evidence="9" id="KW-0418">Kinase</keyword>
<dbReference type="PANTHER" id="PTHR23255">
    <property type="entry name" value="TRANSFORMING GROWTH FACTOR-BETA RECEPTOR TYPE I AND II"/>
    <property type="match status" value="1"/>
</dbReference>
<proteinExistence type="inferred from homology"/>
<dbReference type="SMART" id="SM00220">
    <property type="entry name" value="S_TKc"/>
    <property type="match status" value="1"/>
</dbReference>
<dbReference type="PANTHER" id="PTHR23255:SF71">
    <property type="entry name" value="RECEPTOR PROTEIN SERINE_THREONINE KINASE"/>
    <property type="match status" value="1"/>
</dbReference>
<dbReference type="PROSITE" id="PS00108">
    <property type="entry name" value="PROTEIN_KINASE_ST"/>
    <property type="match status" value="1"/>
</dbReference>
<sequence length="682" mass="76309">MKSVKLWIFGMIEILTAVLLFGVFHLPANGNLQEYGRKQDHDSAERYDADGDLSVPIDAQGRPHQFNSSRIESEADRKRKNVCYLDAPARYEDERSLCYCNYAPEFCGGFTNFTCIKHLEASCFHFTEEIYDKTLKRIETMHLFGCAPLTRGSGGSYFTCKAHLVAHARPKSIACCQEGNYCNRNLSVPAYVNVSPEGVIVDHYVSYVTVTVVLYAVLFSLFVGIALLLFWRWDIIGKTSCKYEKTIVAVIDFTAEKLKPSLQKSTLQMIDTGEIEKSPMLYDVSSGSGSGFASLNQRTVAQDLEFLSVVGKGRYGEVKKARYRGDRIVAVKTFYTTEEDSWKNEKEIYQTQMLNHENILQFVAADIGSEDSITRMLLITDFHAYGSLFEYLQRGETLSVSEALHLAYSAVCGLEHLHSALHGTGTPQKPAIAHRDVKSKNIIVKRPYVCCIADFGLALTEDMVKTRTDINIQVGTKRYMAPEVLDKSLNVKNFHHFKMADIYSFALVIWEILRRIQEDNCLSRASESDSGIGSSGSGSGTAKLLPGFIANPDIFTYVSNVSSSVMVDHQSISDNSMSLKARPPMQPFDGMVDPDPSFEQMRRLVCFEGKRPLLEDAWMRDPCLKEICELIEECWSASIDCRHTALRVKRKIKDTVLKHNGLGGAQTSGSSKQDCSAKALSV</sequence>
<dbReference type="SUPFAM" id="SSF57302">
    <property type="entry name" value="Snake toxin-like"/>
    <property type="match status" value="1"/>
</dbReference>
<dbReference type="Pfam" id="PF00069">
    <property type="entry name" value="Pkinase"/>
    <property type="match status" value="1"/>
</dbReference>
<dbReference type="SMART" id="SM00467">
    <property type="entry name" value="GS"/>
    <property type="match status" value="1"/>
</dbReference>
<dbReference type="InterPro" id="IPR045860">
    <property type="entry name" value="Snake_toxin-like_sf"/>
</dbReference>
<dbReference type="OrthoDB" id="69842at2759"/>
<feature type="binding site" evidence="14">
    <location>
        <position position="332"/>
    </location>
    <ligand>
        <name>ATP</name>
        <dbReference type="ChEBI" id="CHEBI:30616"/>
    </ligand>
</feature>
<keyword evidence="8 14" id="KW-0547">Nucleotide-binding</keyword>
<keyword evidence="13" id="KW-0675">Receptor</keyword>
<dbReference type="Gene3D" id="1.10.510.10">
    <property type="entry name" value="Transferase(Phosphotransferase) domain 1"/>
    <property type="match status" value="1"/>
</dbReference>
<dbReference type="OMA" id="GSCPNNV"/>
<dbReference type="InterPro" id="IPR000333">
    <property type="entry name" value="TGFB_receptor"/>
</dbReference>
<dbReference type="InterPro" id="IPR017441">
    <property type="entry name" value="Protein_kinase_ATP_BS"/>
</dbReference>
<keyword evidence="12 16" id="KW-0472">Membrane</keyword>
<dbReference type="InterPro" id="IPR008271">
    <property type="entry name" value="Ser/Thr_kinase_AS"/>
</dbReference>
<name>A0A3P7ELF9_WUCBA</name>
<dbReference type="EC" id="2.7.11.30" evidence="3"/>
<dbReference type="GO" id="GO:0071363">
    <property type="term" value="P:cellular response to growth factor stimulus"/>
    <property type="evidence" value="ECO:0007669"/>
    <property type="project" value="TreeGrafter"/>
</dbReference>
<evidence type="ECO:0000256" key="4">
    <source>
        <dbReference type="ARBA" id="ARBA00022527"/>
    </source>
</evidence>
<evidence type="ECO:0000313" key="20">
    <source>
        <dbReference type="Proteomes" id="UP000270924"/>
    </source>
</evidence>
<comment type="similarity">
    <text evidence="2">Belongs to the protein kinase superfamily. TKL Ser/Thr protein kinase family. TGFB receptor subfamily.</text>
</comment>
<dbReference type="InterPro" id="IPR000472">
    <property type="entry name" value="Activin_recp"/>
</dbReference>
<dbReference type="InterPro" id="IPR003605">
    <property type="entry name" value="GS_dom"/>
</dbReference>
<evidence type="ECO:0000256" key="3">
    <source>
        <dbReference type="ARBA" id="ARBA00012401"/>
    </source>
</evidence>
<dbReference type="Proteomes" id="UP000270924">
    <property type="component" value="Unassembled WGS sequence"/>
</dbReference>
<dbReference type="PROSITE" id="PS00107">
    <property type="entry name" value="PROTEIN_KINASE_ATP"/>
    <property type="match status" value="1"/>
</dbReference>
<evidence type="ECO:0000256" key="12">
    <source>
        <dbReference type="ARBA" id="ARBA00023136"/>
    </source>
</evidence>
<keyword evidence="6 16" id="KW-0812">Transmembrane</keyword>
<dbReference type="CDD" id="cd23586">
    <property type="entry name" value="TFP_LU_ECD_sma6"/>
    <property type="match status" value="1"/>
</dbReference>
<dbReference type="GO" id="GO:0043235">
    <property type="term" value="C:receptor complex"/>
    <property type="evidence" value="ECO:0007669"/>
    <property type="project" value="TreeGrafter"/>
</dbReference>
<evidence type="ECO:0000256" key="16">
    <source>
        <dbReference type="SAM" id="Phobius"/>
    </source>
</evidence>